<comment type="catalytic activity">
    <reaction evidence="12">
        <text>2-methylpropanoyl-CoA + malonyl-[ACP] + H(+) = 4-methyl-3-oxopentanoyl-[ACP] + CO2 + CoA</text>
        <dbReference type="Rhea" id="RHEA:42268"/>
        <dbReference type="Rhea" id="RHEA-COMP:9623"/>
        <dbReference type="Rhea" id="RHEA-COMP:9940"/>
        <dbReference type="ChEBI" id="CHEBI:15378"/>
        <dbReference type="ChEBI" id="CHEBI:16526"/>
        <dbReference type="ChEBI" id="CHEBI:57287"/>
        <dbReference type="ChEBI" id="CHEBI:57338"/>
        <dbReference type="ChEBI" id="CHEBI:78449"/>
        <dbReference type="ChEBI" id="CHEBI:78820"/>
        <dbReference type="EC" id="2.3.1.300"/>
    </reaction>
    <physiologicalReaction direction="left-to-right" evidence="12">
        <dbReference type="Rhea" id="RHEA:42269"/>
    </physiologicalReaction>
</comment>
<dbReference type="NCBIfam" id="NF006829">
    <property type="entry name" value="PRK09352.1"/>
    <property type="match status" value="1"/>
</dbReference>
<keyword evidence="3 14" id="KW-0444">Lipid biosynthesis</keyword>
<proteinExistence type="inferred from homology"/>
<keyword evidence="7 14" id="KW-0275">Fatty acid biosynthesis</keyword>
<evidence type="ECO:0000256" key="13">
    <source>
        <dbReference type="ARBA" id="ARBA00052985"/>
    </source>
</evidence>
<accession>A0A930FPB2</accession>
<dbReference type="SUPFAM" id="SSF53901">
    <property type="entry name" value="Thiolase-like"/>
    <property type="match status" value="1"/>
</dbReference>
<feature type="active site" evidence="14">
    <location>
        <position position="116"/>
    </location>
</feature>
<evidence type="ECO:0000256" key="9">
    <source>
        <dbReference type="ARBA" id="ARBA00023315"/>
    </source>
</evidence>
<dbReference type="Pfam" id="PF08541">
    <property type="entry name" value="ACP_syn_III_C"/>
    <property type="match status" value="1"/>
</dbReference>
<dbReference type="Pfam" id="PF08545">
    <property type="entry name" value="ACP_syn_III"/>
    <property type="match status" value="1"/>
</dbReference>
<dbReference type="Gene3D" id="3.40.47.10">
    <property type="match status" value="1"/>
</dbReference>
<feature type="active site" evidence="14">
    <location>
        <position position="286"/>
    </location>
</feature>
<evidence type="ECO:0000256" key="11">
    <source>
        <dbReference type="ARBA" id="ARBA00052407"/>
    </source>
</evidence>
<dbReference type="PANTHER" id="PTHR43091">
    <property type="entry name" value="3-OXOACYL-[ACYL-CARRIER-PROTEIN] SYNTHASE"/>
    <property type="match status" value="1"/>
</dbReference>
<comment type="catalytic activity">
    <reaction evidence="13">
        <text>3-methylbutanoyl-CoA + malonyl-[ACP] + H(+) = 5-methyl-3-oxohexanoyl-[ACP] + CO2 + CoA</text>
        <dbReference type="Rhea" id="RHEA:42272"/>
        <dbReference type="Rhea" id="RHEA-COMP:9623"/>
        <dbReference type="Rhea" id="RHEA-COMP:9941"/>
        <dbReference type="ChEBI" id="CHEBI:15378"/>
        <dbReference type="ChEBI" id="CHEBI:16526"/>
        <dbReference type="ChEBI" id="CHEBI:57287"/>
        <dbReference type="ChEBI" id="CHEBI:57345"/>
        <dbReference type="ChEBI" id="CHEBI:78449"/>
        <dbReference type="ChEBI" id="CHEBI:78822"/>
        <dbReference type="EC" id="2.3.1.300"/>
    </reaction>
    <physiologicalReaction direction="left-to-right" evidence="13">
        <dbReference type="Rhea" id="RHEA:42273"/>
    </physiologicalReaction>
</comment>
<name>A0A930FPB2_9FIRM</name>
<reference evidence="17" key="1">
    <citation type="submission" date="2020-04" db="EMBL/GenBank/DDBJ databases">
        <title>Deep metagenomics examines the oral microbiome during advanced dental caries in children, revealing novel taxa and co-occurrences with host molecules.</title>
        <authorList>
            <person name="Baker J.L."/>
            <person name="Morton J.T."/>
            <person name="Dinis M."/>
            <person name="Alvarez R."/>
            <person name="Tran N.C."/>
            <person name="Knight R."/>
            <person name="Edlund A."/>
        </authorList>
    </citation>
    <scope>NUCLEOTIDE SEQUENCE</scope>
    <source>
        <strain evidence="17">JCVI_32_bin.14</strain>
    </source>
</reference>
<protein>
    <recommendedName>
        <fullName evidence="14">Beta-ketoacyl-[acyl-carrier-protein] synthase III</fullName>
        <shortName evidence="14">Beta-ketoacyl-ACP synthase III</shortName>
        <shortName evidence="14">KAS III</shortName>
        <ecNumber evidence="14">2.3.1.180</ecNumber>
    </recommendedName>
    <alternativeName>
        <fullName evidence="14">3-oxoacyl-[acyl-carrier-protein] synthase 3</fullName>
    </alternativeName>
    <alternativeName>
        <fullName evidence="14">3-oxoacyl-[acyl-carrier-protein] synthase III</fullName>
    </alternativeName>
</protein>
<comment type="subcellular location">
    <subcellularLocation>
        <location evidence="14">Cytoplasm</location>
    </subcellularLocation>
</comment>
<comment type="domain">
    <text evidence="14">The last Arg residue of the ACP-binding site is essential for the weak association between ACP/AcpP and FabH.</text>
</comment>
<dbReference type="GO" id="GO:0033818">
    <property type="term" value="F:beta-ketoacyl-acyl-carrier-protein synthase III activity"/>
    <property type="evidence" value="ECO:0007669"/>
    <property type="project" value="UniProtKB-UniRule"/>
</dbReference>
<keyword evidence="6 14" id="KW-0443">Lipid metabolism</keyword>
<organism evidence="17 18">
    <name type="scientific">Dialister invisus</name>
    <dbReference type="NCBI Taxonomy" id="218538"/>
    <lineage>
        <taxon>Bacteria</taxon>
        <taxon>Bacillati</taxon>
        <taxon>Bacillota</taxon>
        <taxon>Negativicutes</taxon>
        <taxon>Veillonellales</taxon>
        <taxon>Veillonellaceae</taxon>
        <taxon>Dialister</taxon>
    </lineage>
</organism>
<evidence type="ECO:0000256" key="1">
    <source>
        <dbReference type="ARBA" id="ARBA00005194"/>
    </source>
</evidence>
<dbReference type="EMBL" id="JABZMK010000009">
    <property type="protein sequence ID" value="MBF1129045.1"/>
    <property type="molecule type" value="Genomic_DNA"/>
</dbReference>
<comment type="catalytic activity">
    <reaction evidence="10">
        <text>malonyl-[ACP] + acetyl-CoA + H(+) = 3-oxobutanoyl-[ACP] + CO2 + CoA</text>
        <dbReference type="Rhea" id="RHEA:12080"/>
        <dbReference type="Rhea" id="RHEA-COMP:9623"/>
        <dbReference type="Rhea" id="RHEA-COMP:9625"/>
        <dbReference type="ChEBI" id="CHEBI:15378"/>
        <dbReference type="ChEBI" id="CHEBI:16526"/>
        <dbReference type="ChEBI" id="CHEBI:57287"/>
        <dbReference type="ChEBI" id="CHEBI:57288"/>
        <dbReference type="ChEBI" id="CHEBI:78449"/>
        <dbReference type="ChEBI" id="CHEBI:78450"/>
        <dbReference type="EC" id="2.3.1.180"/>
    </reaction>
    <physiologicalReaction direction="left-to-right" evidence="10">
        <dbReference type="Rhea" id="RHEA:12081"/>
    </physiologicalReaction>
</comment>
<dbReference type="InterPro" id="IPR013747">
    <property type="entry name" value="ACP_syn_III_C"/>
</dbReference>
<evidence type="ECO:0000256" key="3">
    <source>
        <dbReference type="ARBA" id="ARBA00022516"/>
    </source>
</evidence>
<dbReference type="InterPro" id="IPR004655">
    <property type="entry name" value="FabH"/>
</dbReference>
<keyword evidence="8 14" id="KW-0511">Multifunctional enzyme</keyword>
<dbReference type="GO" id="GO:0006633">
    <property type="term" value="P:fatty acid biosynthetic process"/>
    <property type="evidence" value="ECO:0007669"/>
    <property type="project" value="UniProtKB-UniRule"/>
</dbReference>
<keyword evidence="14" id="KW-0963">Cytoplasm</keyword>
<feature type="domain" description="Beta-ketoacyl-[acyl-carrier-protein] synthase III N-terminal" evidence="16">
    <location>
        <begin position="110"/>
        <end position="188"/>
    </location>
</feature>
<dbReference type="CDD" id="cd00830">
    <property type="entry name" value="KAS_III"/>
    <property type="match status" value="1"/>
</dbReference>
<evidence type="ECO:0000256" key="10">
    <source>
        <dbReference type="ARBA" id="ARBA00051096"/>
    </source>
</evidence>
<feature type="region of interest" description="ACP-binding" evidence="14">
    <location>
        <begin position="257"/>
        <end position="261"/>
    </location>
</feature>
<dbReference type="InterPro" id="IPR016039">
    <property type="entry name" value="Thiolase-like"/>
</dbReference>
<dbReference type="FunFam" id="3.40.47.10:FF:000004">
    <property type="entry name" value="3-oxoacyl-[acyl-carrier-protein] synthase 3"/>
    <property type="match status" value="1"/>
</dbReference>
<evidence type="ECO:0000256" key="4">
    <source>
        <dbReference type="ARBA" id="ARBA00022679"/>
    </source>
</evidence>
<comment type="subunit">
    <text evidence="14">Homodimer.</text>
</comment>
<comment type="pathway">
    <text evidence="1 14">Lipid metabolism; fatty acid biosynthesis.</text>
</comment>
<comment type="catalytic activity">
    <reaction evidence="11">
        <text>(2S)-2-methylbutanoyl-CoA + malonyl-[ACP] + H(+) = (4S)-4-methyl-3-oxohexanoyl-[ACP] + CO2 + CoA</text>
        <dbReference type="Rhea" id="RHEA:42276"/>
        <dbReference type="Rhea" id="RHEA-COMP:9623"/>
        <dbReference type="Rhea" id="RHEA-COMP:17148"/>
        <dbReference type="ChEBI" id="CHEBI:15378"/>
        <dbReference type="ChEBI" id="CHEBI:16526"/>
        <dbReference type="ChEBI" id="CHEBI:57287"/>
        <dbReference type="ChEBI" id="CHEBI:78449"/>
        <dbReference type="ChEBI" id="CHEBI:88166"/>
        <dbReference type="ChEBI" id="CHEBI:167462"/>
        <dbReference type="EC" id="2.3.1.300"/>
    </reaction>
    <physiologicalReaction direction="left-to-right" evidence="11">
        <dbReference type="Rhea" id="RHEA:42277"/>
    </physiologicalReaction>
</comment>
<gene>
    <name evidence="14" type="primary">fabH</name>
    <name evidence="17" type="ORF">HXL70_03255</name>
</gene>
<evidence type="ECO:0000313" key="18">
    <source>
        <dbReference type="Proteomes" id="UP000757890"/>
    </source>
</evidence>
<comment type="function">
    <text evidence="14">Catalyzes the condensation reaction of fatty acid synthesis by the addition to an acyl acceptor of two carbons from malonyl-ACP. Catalyzes the first condensation reaction which initiates fatty acid synthesis and may therefore play a role in governing the total rate of fatty acid production. Possesses both acetoacetyl-ACP synthase and acetyl transacylase activities. Its substrate specificity determines the biosynthesis of branched-chain and/or straight-chain of fatty acids.</text>
</comment>
<keyword evidence="9 14" id="KW-0012">Acyltransferase</keyword>
<dbReference type="InterPro" id="IPR013751">
    <property type="entry name" value="ACP_syn_III_N"/>
</dbReference>
<dbReference type="AlphaFoldDB" id="A0A930FPB2"/>
<keyword evidence="5 14" id="KW-0276">Fatty acid metabolism</keyword>
<evidence type="ECO:0000313" key="17">
    <source>
        <dbReference type="EMBL" id="MBF1129045.1"/>
    </source>
</evidence>
<evidence type="ECO:0000256" key="7">
    <source>
        <dbReference type="ARBA" id="ARBA00023160"/>
    </source>
</evidence>
<evidence type="ECO:0000256" key="12">
    <source>
        <dbReference type="ARBA" id="ARBA00052467"/>
    </source>
</evidence>
<evidence type="ECO:0000256" key="6">
    <source>
        <dbReference type="ARBA" id="ARBA00023098"/>
    </source>
</evidence>
<dbReference type="RefSeq" id="WP_273012266.1">
    <property type="nucleotide sequence ID" value="NZ_CAKVSM010000076.1"/>
</dbReference>
<dbReference type="Proteomes" id="UP000757890">
    <property type="component" value="Unassembled WGS sequence"/>
</dbReference>
<keyword evidence="4 14" id="KW-0808">Transferase</keyword>
<dbReference type="NCBIfam" id="TIGR00747">
    <property type="entry name" value="fabH"/>
    <property type="match status" value="1"/>
</dbReference>
<feature type="domain" description="Beta-ketoacyl-[acyl-carrier-protein] synthase III C-terminal" evidence="15">
    <location>
        <begin position="240"/>
        <end position="329"/>
    </location>
</feature>
<evidence type="ECO:0000256" key="14">
    <source>
        <dbReference type="HAMAP-Rule" id="MF_01815"/>
    </source>
</evidence>
<dbReference type="EC" id="2.3.1.180" evidence="14"/>
<comment type="caution">
    <text evidence="17">The sequence shown here is derived from an EMBL/GenBank/DDBJ whole genome shotgun (WGS) entry which is preliminary data.</text>
</comment>
<dbReference type="GO" id="GO:0004315">
    <property type="term" value="F:3-oxoacyl-[acyl-carrier-protein] synthase activity"/>
    <property type="evidence" value="ECO:0007669"/>
    <property type="project" value="InterPro"/>
</dbReference>
<comment type="similarity">
    <text evidence="2 14">Belongs to the thiolase-like superfamily. FabH family.</text>
</comment>
<evidence type="ECO:0000256" key="5">
    <source>
        <dbReference type="ARBA" id="ARBA00022832"/>
    </source>
</evidence>
<feature type="active site" evidence="14">
    <location>
        <position position="256"/>
    </location>
</feature>
<evidence type="ECO:0000256" key="2">
    <source>
        <dbReference type="ARBA" id="ARBA00008642"/>
    </source>
</evidence>
<dbReference type="GO" id="GO:0005737">
    <property type="term" value="C:cytoplasm"/>
    <property type="evidence" value="ECO:0007669"/>
    <property type="project" value="UniProtKB-SubCell"/>
</dbReference>
<evidence type="ECO:0000259" key="15">
    <source>
        <dbReference type="Pfam" id="PF08541"/>
    </source>
</evidence>
<sequence length="330" mass="34978">MSVCSSAGILGTGHYAPERLLTNFDLEKLVDTTDEWIRTRTGVETRHLAAASENTSDLCVKAGWKALEAAGLTAEDIDFVMVATASPDYVVPSTACLVQDKMGMKRAGGMDISAGCSGYIYAVATAAAMVKAGLYKYILVVGAEILSRLVNWQDRSTCILFGDGAGAAVIGAAEEGFGLLASDLGSDGSMGSILNIPASGVAEPVTHRAIDSNRIYIHMEGPEVFKAAVRHMENTTMAALEKAGVDKEEIDMFIAHQANNRIIQSIAKKVGIPKDHMYVNVERYGNTSAASVGIALDEAVRSGKIKHGDIVVITGFGAGLTWGCDVMRWI</sequence>
<evidence type="ECO:0000256" key="8">
    <source>
        <dbReference type="ARBA" id="ARBA00023268"/>
    </source>
</evidence>
<dbReference type="HAMAP" id="MF_01815">
    <property type="entry name" value="FabH"/>
    <property type="match status" value="1"/>
</dbReference>
<evidence type="ECO:0000259" key="16">
    <source>
        <dbReference type="Pfam" id="PF08545"/>
    </source>
</evidence>
<dbReference type="PANTHER" id="PTHR43091:SF1">
    <property type="entry name" value="BETA-KETOACYL-[ACYL-CARRIER-PROTEIN] SYNTHASE III, CHLOROPLASTIC"/>
    <property type="match status" value="1"/>
</dbReference>